<dbReference type="Proteomes" id="UP001165190">
    <property type="component" value="Unassembled WGS sequence"/>
</dbReference>
<dbReference type="AlphaFoldDB" id="A0A9W7M3V7"/>
<accession>A0A9W7M3V7</accession>
<evidence type="ECO:0000313" key="2">
    <source>
        <dbReference type="EMBL" id="GMI84905.1"/>
    </source>
</evidence>
<dbReference type="EMBL" id="BSYR01000020">
    <property type="protein sequence ID" value="GMI84905.1"/>
    <property type="molecule type" value="Genomic_DNA"/>
</dbReference>
<keyword evidence="3" id="KW-1185">Reference proteome</keyword>
<evidence type="ECO:0000313" key="3">
    <source>
        <dbReference type="Proteomes" id="UP001165190"/>
    </source>
</evidence>
<gene>
    <name evidence="2" type="ORF">HRI_002159800</name>
</gene>
<comment type="caution">
    <text evidence="2">The sequence shown here is derived from an EMBL/GenBank/DDBJ whole genome shotgun (WGS) entry which is preliminary data.</text>
</comment>
<reference evidence="2" key="1">
    <citation type="submission" date="2023-05" db="EMBL/GenBank/DDBJ databases">
        <title>Genome and transcriptome analyses reveal genes involved in the formation of fine ridges on petal epidermal cells in Hibiscus trionum.</title>
        <authorList>
            <person name="Koshimizu S."/>
            <person name="Masuda S."/>
            <person name="Ishii T."/>
            <person name="Shirasu K."/>
            <person name="Hoshino A."/>
            <person name="Arita M."/>
        </authorList>
    </citation>
    <scope>NUCLEOTIDE SEQUENCE</scope>
    <source>
        <strain evidence="2">Hamamatsu line</strain>
    </source>
</reference>
<feature type="compositionally biased region" description="Polar residues" evidence="1">
    <location>
        <begin position="1"/>
        <end position="12"/>
    </location>
</feature>
<evidence type="ECO:0000256" key="1">
    <source>
        <dbReference type="SAM" id="MobiDB-lite"/>
    </source>
</evidence>
<dbReference type="OrthoDB" id="1929779at2759"/>
<name>A0A9W7M3V7_HIBTR</name>
<protein>
    <submittedName>
        <fullName evidence="2">Basic Proline-rich Protein 1</fullName>
    </submittedName>
</protein>
<proteinExistence type="predicted"/>
<feature type="compositionally biased region" description="Low complexity" evidence="1">
    <location>
        <begin position="82"/>
        <end position="105"/>
    </location>
</feature>
<sequence>MESQKTVLSQIGTHKARPTAVKSRAANPQPESFARGNLTLKQPTLSPGSIGIRRPSSSGGPGSRPATPAGRSTLTGASKPMRSSTPTSRSSTLLSAKPSLSASKPVTSTTRPATKTVTSTIARYLYIYC</sequence>
<feature type="compositionally biased region" description="Low complexity" evidence="1">
    <location>
        <begin position="46"/>
        <end position="71"/>
    </location>
</feature>
<organism evidence="2 3">
    <name type="scientific">Hibiscus trionum</name>
    <name type="common">Flower of an hour</name>
    <dbReference type="NCBI Taxonomy" id="183268"/>
    <lineage>
        <taxon>Eukaryota</taxon>
        <taxon>Viridiplantae</taxon>
        <taxon>Streptophyta</taxon>
        <taxon>Embryophyta</taxon>
        <taxon>Tracheophyta</taxon>
        <taxon>Spermatophyta</taxon>
        <taxon>Magnoliopsida</taxon>
        <taxon>eudicotyledons</taxon>
        <taxon>Gunneridae</taxon>
        <taxon>Pentapetalae</taxon>
        <taxon>rosids</taxon>
        <taxon>malvids</taxon>
        <taxon>Malvales</taxon>
        <taxon>Malvaceae</taxon>
        <taxon>Malvoideae</taxon>
        <taxon>Hibiscus</taxon>
    </lineage>
</organism>
<feature type="region of interest" description="Disordered" evidence="1">
    <location>
        <begin position="1"/>
        <end position="114"/>
    </location>
</feature>